<gene>
    <name evidence="2" type="ORF">N425_05280</name>
    <name evidence="1" type="ORF">N425_05290</name>
</gene>
<accession>W2C4X5</accession>
<evidence type="ECO:0000313" key="3">
    <source>
        <dbReference type="Proteomes" id="UP000018837"/>
    </source>
</evidence>
<dbReference type="AlphaFoldDB" id="W2C4X5"/>
<organism evidence="1 3">
    <name type="scientific">Tannerella sp. oral taxon BU063 isolate Cell 2</name>
    <dbReference type="NCBI Taxonomy" id="1411148"/>
    <lineage>
        <taxon>Bacteria</taxon>
        <taxon>Pseudomonadati</taxon>
        <taxon>Bacteroidota</taxon>
        <taxon>Bacteroidia</taxon>
        <taxon>Bacteroidales</taxon>
        <taxon>Tannerellaceae</taxon>
        <taxon>Tannerella</taxon>
    </lineage>
</organism>
<protein>
    <submittedName>
        <fullName evidence="1">Uncharacterized protein</fullName>
    </submittedName>
</protein>
<comment type="caution">
    <text evidence="1">The sequence shown here is derived from an EMBL/GenBank/DDBJ whole genome shotgun (WGS) entry which is preliminary data.</text>
</comment>
<proteinExistence type="predicted"/>
<name>W2C4X5_9BACT</name>
<dbReference type="EMBL" id="AYUF01000376">
    <property type="protein sequence ID" value="ETK02271.1"/>
    <property type="molecule type" value="Genomic_DNA"/>
</dbReference>
<dbReference type="EMBL" id="AYUF01000377">
    <property type="protein sequence ID" value="ETK02269.1"/>
    <property type="molecule type" value="Genomic_DNA"/>
</dbReference>
<sequence length="48" mass="5436">MQIILVDGKAWERHRSAFADFIYRIERLTSAIRPRPTNGSTTTPYAAG</sequence>
<reference evidence="1 3" key="1">
    <citation type="submission" date="2013-11" db="EMBL/GenBank/DDBJ databases">
        <title>Single cell genomics of uncultured Tannerella BU063 (oral taxon 286).</title>
        <authorList>
            <person name="Beall C.J."/>
            <person name="Campbell A.G."/>
            <person name="Griffen A.L."/>
            <person name="Podar M."/>
            <person name="Leys E.J."/>
        </authorList>
    </citation>
    <scope>NUCLEOTIDE SEQUENCE [LARGE SCALE GENOMIC DNA]</scope>
    <source>
        <strain evidence="1">Cell 2</strain>
    </source>
</reference>
<dbReference type="PATRIC" id="fig|1411148.3.peg.759"/>
<dbReference type="Proteomes" id="UP000018837">
    <property type="component" value="Unassembled WGS sequence"/>
</dbReference>
<evidence type="ECO:0000313" key="1">
    <source>
        <dbReference type="EMBL" id="ETK02269.1"/>
    </source>
</evidence>
<evidence type="ECO:0000313" key="2">
    <source>
        <dbReference type="EMBL" id="ETK02271.1"/>
    </source>
</evidence>